<evidence type="ECO:0000313" key="2">
    <source>
        <dbReference type="EMBL" id="TFZ03787.1"/>
    </source>
</evidence>
<evidence type="ECO:0000256" key="1">
    <source>
        <dbReference type="SAM" id="Phobius"/>
    </source>
</evidence>
<keyword evidence="1" id="KW-0812">Transmembrane</keyword>
<comment type="caution">
    <text evidence="2">The sequence shown here is derived from an EMBL/GenBank/DDBJ whole genome shotgun (WGS) entry which is preliminary data.</text>
</comment>
<keyword evidence="3" id="KW-1185">Reference proteome</keyword>
<dbReference type="RefSeq" id="WP_135249411.1">
    <property type="nucleotide sequence ID" value="NZ_SMLK01000002.1"/>
</dbReference>
<organism evidence="2 3">
    <name type="scientific">Ramlibacter humi</name>
    <dbReference type="NCBI Taxonomy" id="2530451"/>
    <lineage>
        <taxon>Bacteria</taxon>
        <taxon>Pseudomonadati</taxon>
        <taxon>Pseudomonadota</taxon>
        <taxon>Betaproteobacteria</taxon>
        <taxon>Burkholderiales</taxon>
        <taxon>Comamonadaceae</taxon>
        <taxon>Ramlibacter</taxon>
    </lineage>
</organism>
<feature type="transmembrane region" description="Helical" evidence="1">
    <location>
        <begin position="60"/>
        <end position="80"/>
    </location>
</feature>
<reference evidence="2 3" key="1">
    <citation type="submission" date="2019-03" db="EMBL/GenBank/DDBJ databases">
        <title>Ramlibacter sp. 18x22-1, whole genome shotgun sequence.</title>
        <authorList>
            <person name="Zhang X."/>
            <person name="Feng G."/>
            <person name="Zhu H."/>
        </authorList>
    </citation>
    <scope>NUCLEOTIDE SEQUENCE [LARGE SCALE GENOMIC DNA]</scope>
    <source>
        <strain evidence="2 3">18x22-1</strain>
    </source>
</reference>
<dbReference type="OrthoDB" id="8912568at2"/>
<accession>A0A4Z0BWS2</accession>
<name>A0A4Z0BWS2_9BURK</name>
<dbReference type="EMBL" id="SMLK01000002">
    <property type="protein sequence ID" value="TFZ03787.1"/>
    <property type="molecule type" value="Genomic_DNA"/>
</dbReference>
<feature type="transmembrane region" description="Helical" evidence="1">
    <location>
        <begin position="20"/>
        <end position="40"/>
    </location>
</feature>
<evidence type="ECO:0000313" key="3">
    <source>
        <dbReference type="Proteomes" id="UP000297839"/>
    </source>
</evidence>
<keyword evidence="1" id="KW-0472">Membrane</keyword>
<gene>
    <name evidence="2" type="ORF">EZ216_09030</name>
</gene>
<dbReference type="AlphaFoldDB" id="A0A4Z0BWS2"/>
<keyword evidence="1" id="KW-1133">Transmembrane helix</keyword>
<dbReference type="Proteomes" id="UP000297839">
    <property type="component" value="Unassembled WGS sequence"/>
</dbReference>
<proteinExistence type="predicted"/>
<sequence length="86" mass="9292">MLESNLDRAALRRRVQAGLWAFFAGTVALLASLVGLFFDAPELIDGFPAWTTAWVPQSPAGYTAATLLVAWGVWTLGAGLEKARDR</sequence>
<protein>
    <submittedName>
        <fullName evidence="2">Uncharacterized protein</fullName>
    </submittedName>
</protein>